<dbReference type="InterPro" id="IPR001466">
    <property type="entry name" value="Beta-lactam-related"/>
</dbReference>
<evidence type="ECO:0000313" key="3">
    <source>
        <dbReference type="EMBL" id="GLK14882.1"/>
    </source>
</evidence>
<name>A0A9W6IA50_9ACTN</name>
<dbReference type="PANTHER" id="PTHR46825:SF7">
    <property type="entry name" value="D-ALANYL-D-ALANINE CARBOXYPEPTIDASE"/>
    <property type="match status" value="1"/>
</dbReference>
<feature type="domain" description="Beta-lactamase-related" evidence="2">
    <location>
        <begin position="89"/>
        <end position="437"/>
    </location>
</feature>
<dbReference type="EMBL" id="BSEV01000038">
    <property type="protein sequence ID" value="GLK14882.1"/>
    <property type="molecule type" value="Genomic_DNA"/>
</dbReference>
<feature type="region of interest" description="Disordered" evidence="1">
    <location>
        <begin position="47"/>
        <end position="80"/>
    </location>
</feature>
<sequence length="463" mass="49352">MRVSQAKNELGARHGGRRSGKARPARIGRLASCVALLIASCSLTSGPTTTALSDTSIGPTRSPQPGAPTATRPAPRRPALKPVDPAAFQAVVDAAAKKLLIPGAVVLLRTPRGTFEAKVGTTELGTRTPPDADTRVRVASNTKTMTAALIVLLAQDGRLRFDDPVSKYVLDVPNGKNITVTELLKMRSGLYDYTDAPEVAAALDADPTRIWTPQEVLAIAFRHPPRFRPGTSYDYSNTNYALLGLIAEKAGGRPLAGQLQDRLFGPLGLRRTSLPAADDNSIPGRHSHGYMYGGSSYALVDKPYPADMRTAARNGTLQPVDYTDQNPSYATAAGGAISTADDLATWIRALVSGKVLNAEYQRQWLHSLQPEAPNRPGGQRYGYGIAYQRFGPNASMYYHGGELPGFNSFIGYDADNDVTLVIWTNLTLSPEGRTTANALLPTVLDEIYAGLSLSPAPSPAATG</sequence>
<dbReference type="GO" id="GO:0004180">
    <property type="term" value="F:carboxypeptidase activity"/>
    <property type="evidence" value="ECO:0007669"/>
    <property type="project" value="UniProtKB-KW"/>
</dbReference>
<dbReference type="AlphaFoldDB" id="A0A9W6IA50"/>
<evidence type="ECO:0000259" key="2">
    <source>
        <dbReference type="Pfam" id="PF00144"/>
    </source>
</evidence>
<reference evidence="3" key="2">
    <citation type="submission" date="2023-01" db="EMBL/GenBank/DDBJ databases">
        <authorList>
            <person name="Sun Q."/>
            <person name="Evtushenko L."/>
        </authorList>
    </citation>
    <scope>NUCLEOTIDE SEQUENCE</scope>
    <source>
        <strain evidence="3">VKM Ac-2007</strain>
    </source>
</reference>
<feature type="compositionally biased region" description="Basic residues" evidence="1">
    <location>
        <begin position="14"/>
        <end position="24"/>
    </location>
</feature>
<evidence type="ECO:0000313" key="4">
    <source>
        <dbReference type="Proteomes" id="UP001143474"/>
    </source>
</evidence>
<feature type="region of interest" description="Disordered" evidence="1">
    <location>
        <begin position="1"/>
        <end position="24"/>
    </location>
</feature>
<keyword evidence="3" id="KW-0645">Protease</keyword>
<keyword evidence="3" id="KW-0378">Hydrolase</keyword>
<feature type="compositionally biased region" description="Polar residues" evidence="1">
    <location>
        <begin position="47"/>
        <end position="63"/>
    </location>
</feature>
<gene>
    <name evidence="3" type="ORF">GCM10017600_82950</name>
</gene>
<dbReference type="PANTHER" id="PTHR46825">
    <property type="entry name" value="D-ALANYL-D-ALANINE-CARBOXYPEPTIDASE/ENDOPEPTIDASE AMPH"/>
    <property type="match status" value="1"/>
</dbReference>
<keyword evidence="4" id="KW-1185">Reference proteome</keyword>
<dbReference type="RefSeq" id="WP_271223112.1">
    <property type="nucleotide sequence ID" value="NZ_BAAAVD010000004.1"/>
</dbReference>
<dbReference type="Gene3D" id="3.40.710.10">
    <property type="entry name" value="DD-peptidase/beta-lactamase superfamily"/>
    <property type="match status" value="1"/>
</dbReference>
<reference evidence="3" key="1">
    <citation type="journal article" date="2014" name="Int. J. Syst. Evol. Microbiol.">
        <title>Complete genome sequence of Corynebacterium casei LMG S-19264T (=DSM 44701T), isolated from a smear-ripened cheese.</title>
        <authorList>
            <consortium name="US DOE Joint Genome Institute (JGI-PGF)"/>
            <person name="Walter F."/>
            <person name="Albersmeier A."/>
            <person name="Kalinowski J."/>
            <person name="Ruckert C."/>
        </authorList>
    </citation>
    <scope>NUCLEOTIDE SEQUENCE</scope>
    <source>
        <strain evidence="3">VKM Ac-2007</strain>
    </source>
</reference>
<dbReference type="InterPro" id="IPR012338">
    <property type="entry name" value="Beta-lactam/transpept-like"/>
</dbReference>
<comment type="caution">
    <text evidence="3">The sequence shown here is derived from an EMBL/GenBank/DDBJ whole genome shotgun (WGS) entry which is preliminary data.</text>
</comment>
<proteinExistence type="predicted"/>
<dbReference type="SUPFAM" id="SSF56601">
    <property type="entry name" value="beta-lactamase/transpeptidase-like"/>
    <property type="match status" value="1"/>
</dbReference>
<organism evidence="3 4">
    <name type="scientific">Streptosporangium carneum</name>
    <dbReference type="NCBI Taxonomy" id="47481"/>
    <lineage>
        <taxon>Bacteria</taxon>
        <taxon>Bacillati</taxon>
        <taxon>Actinomycetota</taxon>
        <taxon>Actinomycetes</taxon>
        <taxon>Streptosporangiales</taxon>
        <taxon>Streptosporangiaceae</taxon>
        <taxon>Streptosporangium</taxon>
    </lineage>
</organism>
<dbReference type="Proteomes" id="UP001143474">
    <property type="component" value="Unassembled WGS sequence"/>
</dbReference>
<dbReference type="InterPro" id="IPR050491">
    <property type="entry name" value="AmpC-like"/>
</dbReference>
<evidence type="ECO:0000256" key="1">
    <source>
        <dbReference type="SAM" id="MobiDB-lite"/>
    </source>
</evidence>
<dbReference type="Pfam" id="PF00144">
    <property type="entry name" value="Beta-lactamase"/>
    <property type="match status" value="1"/>
</dbReference>
<accession>A0A9W6IA50</accession>
<keyword evidence="3" id="KW-0121">Carboxypeptidase</keyword>
<protein>
    <submittedName>
        <fullName evidence="3">D-Ala-D-Ala carboxypeptidase</fullName>
    </submittedName>
</protein>